<dbReference type="InterPro" id="IPR036396">
    <property type="entry name" value="Cyt_P450_sf"/>
</dbReference>
<dbReference type="InterPro" id="IPR050121">
    <property type="entry name" value="Cytochrome_P450_monoxygenase"/>
</dbReference>
<dbReference type="PANTHER" id="PTHR24305:SF166">
    <property type="entry name" value="CYTOCHROME P450 12A4, MITOCHONDRIAL-RELATED"/>
    <property type="match status" value="1"/>
</dbReference>
<dbReference type="GO" id="GO:0004497">
    <property type="term" value="F:monooxygenase activity"/>
    <property type="evidence" value="ECO:0007669"/>
    <property type="project" value="UniProtKB-KW"/>
</dbReference>
<dbReference type="PROSITE" id="PS00086">
    <property type="entry name" value="CYTOCHROME_P450"/>
    <property type="match status" value="1"/>
</dbReference>
<dbReference type="SUPFAM" id="SSF48264">
    <property type="entry name" value="Cytochrome P450"/>
    <property type="match status" value="1"/>
</dbReference>
<sequence>MEPNAPEAAPHDVRDWRDHAAFFLNLSRLCPDEVVPYMAQGRPAFLINRPEHVTHVLSTAQANYRNPYHPYAELAGLYQPEGSFLLRLGHRAEHRSAYTHQLTRMVESARARFRVLGESSSQGPVEVERELKELLLCVFAQALFGVDVAAESESFVRAVGLLEEVQANHVFARGADTGPLRLRYQQAVEDQQRLVERIVQGSTGMREAVEEAPERHSLVHTAIIRTLLNGYNAMATALGWTLHLLGQHPETQRQVREEALGLEEELLTIRDLPRLRVTRCVVQESLRLYPPAWMLGRHVREEERLGGITLPTGAIISVSPYTMQRHPRVWEEPDAFRPERFLGAESRQPGAYFPFGGGMRSCPAEHSVVGPLQLLVATLVREHQIEPVPGVTVRPRGLVSLRPSPTLRLRFLSLA</sequence>
<evidence type="ECO:0000313" key="8">
    <source>
        <dbReference type="Proteomes" id="UP000256345"/>
    </source>
</evidence>
<evidence type="ECO:0000256" key="3">
    <source>
        <dbReference type="PIRSR" id="PIRSR602401-1"/>
    </source>
</evidence>
<keyword evidence="3 4" id="KW-0349">Heme</keyword>
<reference evidence="5 7" key="1">
    <citation type="submission" date="2015-05" db="EMBL/GenBank/DDBJ databases">
        <title>Genome assembly of Archangium gephyra DSM 2261.</title>
        <authorList>
            <person name="Sharma G."/>
            <person name="Subramanian S."/>
        </authorList>
    </citation>
    <scope>NUCLEOTIDE SEQUENCE [LARGE SCALE GENOMIC DNA]</scope>
    <source>
        <strain evidence="5 7">DSM 2261</strain>
    </source>
</reference>
<dbReference type="PANTHER" id="PTHR24305">
    <property type="entry name" value="CYTOCHROME P450"/>
    <property type="match status" value="1"/>
</dbReference>
<comment type="cofactor">
    <cofactor evidence="1 3">
        <name>heme</name>
        <dbReference type="ChEBI" id="CHEBI:30413"/>
    </cofactor>
</comment>
<dbReference type="GO" id="GO:0020037">
    <property type="term" value="F:heme binding"/>
    <property type="evidence" value="ECO:0007669"/>
    <property type="project" value="InterPro"/>
</dbReference>
<proteinExistence type="inferred from homology"/>
<organism evidence="5 7">
    <name type="scientific">Archangium gephyra</name>
    <dbReference type="NCBI Taxonomy" id="48"/>
    <lineage>
        <taxon>Bacteria</taxon>
        <taxon>Pseudomonadati</taxon>
        <taxon>Myxococcota</taxon>
        <taxon>Myxococcia</taxon>
        <taxon>Myxococcales</taxon>
        <taxon>Cystobacterineae</taxon>
        <taxon>Archangiaceae</taxon>
        <taxon>Archangium</taxon>
    </lineage>
</organism>
<dbReference type="RefSeq" id="WP_053066854.1">
    <property type="nucleotide sequence ID" value="NZ_CP011509.1"/>
</dbReference>
<dbReference type="InterPro" id="IPR017972">
    <property type="entry name" value="Cyt_P450_CS"/>
</dbReference>
<evidence type="ECO:0000313" key="6">
    <source>
        <dbReference type="EMBL" id="REG37152.1"/>
    </source>
</evidence>
<evidence type="ECO:0000256" key="4">
    <source>
        <dbReference type="RuleBase" id="RU000461"/>
    </source>
</evidence>
<keyword evidence="3 4" id="KW-0479">Metal-binding</keyword>
<dbReference type="InterPro" id="IPR002401">
    <property type="entry name" value="Cyt_P450_E_grp-I"/>
</dbReference>
<evidence type="ECO:0000256" key="1">
    <source>
        <dbReference type="ARBA" id="ARBA00001971"/>
    </source>
</evidence>
<feature type="binding site" description="axial binding residue" evidence="3">
    <location>
        <position position="362"/>
    </location>
    <ligand>
        <name>heme</name>
        <dbReference type="ChEBI" id="CHEBI:30413"/>
    </ligand>
    <ligandPart>
        <name>Fe</name>
        <dbReference type="ChEBI" id="CHEBI:18248"/>
    </ligandPart>
</feature>
<keyword evidence="3 4" id="KW-0408">Iron</keyword>
<dbReference type="AlphaFoldDB" id="A0AAC8QCB6"/>
<dbReference type="GO" id="GO:0016705">
    <property type="term" value="F:oxidoreductase activity, acting on paired donors, with incorporation or reduction of molecular oxygen"/>
    <property type="evidence" value="ECO:0007669"/>
    <property type="project" value="InterPro"/>
</dbReference>
<dbReference type="KEGG" id="age:AA314_06425"/>
<dbReference type="GO" id="GO:0005506">
    <property type="term" value="F:iron ion binding"/>
    <property type="evidence" value="ECO:0007669"/>
    <property type="project" value="InterPro"/>
</dbReference>
<protein>
    <submittedName>
        <fullName evidence="5 6">Cytochrome P450</fullName>
    </submittedName>
</protein>
<reference evidence="6 8" key="2">
    <citation type="submission" date="2018-08" db="EMBL/GenBank/DDBJ databases">
        <title>Genomic Encyclopedia of Archaeal and Bacterial Type Strains, Phase II (KMG-II): from individual species to whole genera.</title>
        <authorList>
            <person name="Goeker M."/>
        </authorList>
    </citation>
    <scope>NUCLEOTIDE SEQUENCE [LARGE SCALE GENOMIC DNA]</scope>
    <source>
        <strain evidence="6 8">DSM 2261</strain>
    </source>
</reference>
<evidence type="ECO:0000313" key="5">
    <source>
        <dbReference type="EMBL" id="AKJ04799.1"/>
    </source>
</evidence>
<dbReference type="InterPro" id="IPR001128">
    <property type="entry name" value="Cyt_P450"/>
</dbReference>
<dbReference type="PRINTS" id="PR00463">
    <property type="entry name" value="EP450I"/>
</dbReference>
<dbReference type="Proteomes" id="UP000035579">
    <property type="component" value="Chromosome"/>
</dbReference>
<dbReference type="EMBL" id="QUMU01000001">
    <property type="protein sequence ID" value="REG37152.1"/>
    <property type="molecule type" value="Genomic_DNA"/>
</dbReference>
<dbReference type="EMBL" id="CP011509">
    <property type="protein sequence ID" value="AKJ04799.1"/>
    <property type="molecule type" value="Genomic_DNA"/>
</dbReference>
<gene>
    <name evidence="5" type="ORF">AA314_06425</name>
    <name evidence="6" type="ORF">ATI61_101130</name>
</gene>
<evidence type="ECO:0000256" key="2">
    <source>
        <dbReference type="ARBA" id="ARBA00010617"/>
    </source>
</evidence>
<evidence type="ECO:0000313" key="7">
    <source>
        <dbReference type="Proteomes" id="UP000035579"/>
    </source>
</evidence>
<dbReference type="Proteomes" id="UP000256345">
    <property type="component" value="Unassembled WGS sequence"/>
</dbReference>
<name>A0AAC8QCB6_9BACT</name>
<keyword evidence="4" id="KW-0560">Oxidoreductase</keyword>
<accession>A0AAC8QCB6</accession>
<dbReference type="PRINTS" id="PR00385">
    <property type="entry name" value="P450"/>
</dbReference>
<keyword evidence="4" id="KW-0503">Monooxygenase</keyword>
<dbReference type="Gene3D" id="1.10.630.10">
    <property type="entry name" value="Cytochrome P450"/>
    <property type="match status" value="1"/>
</dbReference>
<keyword evidence="8" id="KW-1185">Reference proteome</keyword>
<comment type="similarity">
    <text evidence="2 4">Belongs to the cytochrome P450 family.</text>
</comment>
<dbReference type="Pfam" id="PF00067">
    <property type="entry name" value="p450"/>
    <property type="match status" value="1"/>
</dbReference>